<protein>
    <recommendedName>
        <fullName evidence="2">Terminase</fullName>
    </recommendedName>
</protein>
<dbReference type="Gene3D" id="1.10.10.60">
    <property type="entry name" value="Homeodomain-like"/>
    <property type="match status" value="1"/>
</dbReference>
<dbReference type="Pfam" id="PF08822">
    <property type="entry name" value="DUF1804"/>
    <property type="match status" value="1"/>
</dbReference>
<sequence>MTKAETEKKKSLARALYLAGMEQNEIAEKVEVSRVTISKWCNADGWKEARAAKNVTRPELVNKLLLTIDKLITGVNESENPSLIAGLGDKLAKLSSVIEKLDKKTNVVNAIEVFMAFSKWLEYRATIDPTVTPELIKTINKFQDIYLTEQMGIK</sequence>
<evidence type="ECO:0008006" key="2">
    <source>
        <dbReference type="Google" id="ProtNLM"/>
    </source>
</evidence>
<proteinExistence type="predicted"/>
<organism evidence="1">
    <name type="scientific">Prevotella sp. GTC17262</name>
    <dbReference type="NCBI Taxonomy" id="3236797"/>
    <lineage>
        <taxon>Bacteria</taxon>
        <taxon>Pseudomonadati</taxon>
        <taxon>Bacteroidota</taxon>
        <taxon>Bacteroidia</taxon>
        <taxon>Bacteroidales</taxon>
        <taxon>Prevotellaceae</taxon>
        <taxon>Prevotella</taxon>
    </lineage>
</organism>
<reference evidence="1" key="1">
    <citation type="submission" date="2024-07" db="EMBL/GenBank/DDBJ databases">
        <title>Complete genome sequence of Prevotella sp. YM-2024 GTC17262.</title>
        <authorList>
            <person name="Hayashi M."/>
            <person name="Muto Y."/>
            <person name="Tanaka K."/>
            <person name="Niwa H."/>
        </authorList>
    </citation>
    <scope>NUCLEOTIDE SEQUENCE</scope>
    <source>
        <strain evidence="1">GTC17262</strain>
    </source>
</reference>
<dbReference type="AlphaFoldDB" id="A0AB33JLP6"/>
<accession>A0AB33JLP6</accession>
<dbReference type="EMBL" id="AP035789">
    <property type="protein sequence ID" value="BFO81081.1"/>
    <property type="molecule type" value="Genomic_DNA"/>
</dbReference>
<dbReference type="InterPro" id="IPR014926">
    <property type="entry name" value="Phage_D3112_Orf24"/>
</dbReference>
<evidence type="ECO:0000313" key="1">
    <source>
        <dbReference type="EMBL" id="BFO81081.1"/>
    </source>
</evidence>
<name>A0AB33JLP6_9BACT</name>
<gene>
    <name evidence="1" type="ORF">GTC17262_12720</name>
</gene>